<evidence type="ECO:0000256" key="1">
    <source>
        <dbReference type="SAM" id="MobiDB-lite"/>
    </source>
</evidence>
<protein>
    <submittedName>
        <fullName evidence="2">Uncharacterized protein</fullName>
    </submittedName>
</protein>
<name>A0A368S3M6_SETIT</name>
<reference evidence="2" key="1">
    <citation type="journal article" date="2012" name="Nat. Biotechnol.">
        <title>Reference genome sequence of the model plant Setaria.</title>
        <authorList>
            <person name="Bennetzen J.L."/>
            <person name="Schmutz J."/>
            <person name="Wang H."/>
            <person name="Percifield R."/>
            <person name="Hawkins J."/>
            <person name="Pontaroli A.C."/>
            <person name="Estep M."/>
            <person name="Feng L."/>
            <person name="Vaughn J.N."/>
            <person name="Grimwood J."/>
            <person name="Jenkins J."/>
            <person name="Barry K."/>
            <person name="Lindquist E."/>
            <person name="Hellsten U."/>
            <person name="Deshpande S."/>
            <person name="Wang X."/>
            <person name="Wu X."/>
            <person name="Mitros T."/>
            <person name="Triplett J."/>
            <person name="Yang X."/>
            <person name="Ye C.Y."/>
            <person name="Mauro-Herrera M."/>
            <person name="Wang L."/>
            <person name="Li P."/>
            <person name="Sharma M."/>
            <person name="Sharma R."/>
            <person name="Ronald P.C."/>
            <person name="Panaud O."/>
            <person name="Kellogg E.A."/>
            <person name="Brutnell T.P."/>
            <person name="Doust A.N."/>
            <person name="Tuskan G.A."/>
            <person name="Rokhsar D."/>
            <person name="Devos K.M."/>
        </authorList>
    </citation>
    <scope>NUCLEOTIDE SEQUENCE [LARGE SCALE GENOMIC DNA]</scope>
    <source>
        <strain evidence="2">Yugu1</strain>
    </source>
</reference>
<proteinExistence type="predicted"/>
<feature type="region of interest" description="Disordered" evidence="1">
    <location>
        <begin position="611"/>
        <end position="630"/>
    </location>
</feature>
<feature type="region of interest" description="Disordered" evidence="1">
    <location>
        <begin position="196"/>
        <end position="240"/>
    </location>
</feature>
<feature type="compositionally biased region" description="Pro residues" evidence="1">
    <location>
        <begin position="204"/>
        <end position="218"/>
    </location>
</feature>
<organism evidence="2">
    <name type="scientific">Setaria italica</name>
    <name type="common">Foxtail millet</name>
    <name type="synonym">Panicum italicum</name>
    <dbReference type="NCBI Taxonomy" id="4555"/>
    <lineage>
        <taxon>Eukaryota</taxon>
        <taxon>Viridiplantae</taxon>
        <taxon>Streptophyta</taxon>
        <taxon>Embryophyta</taxon>
        <taxon>Tracheophyta</taxon>
        <taxon>Spermatophyta</taxon>
        <taxon>Magnoliopsida</taxon>
        <taxon>Liliopsida</taxon>
        <taxon>Poales</taxon>
        <taxon>Poaceae</taxon>
        <taxon>PACMAD clade</taxon>
        <taxon>Panicoideae</taxon>
        <taxon>Panicodae</taxon>
        <taxon>Paniceae</taxon>
        <taxon>Cenchrinae</taxon>
        <taxon>Setaria</taxon>
    </lineage>
</organism>
<sequence length="648" mass="69850">MERPHPPPAHPKPIPSVSTKAAANPTASTAEQPVPARASPTPLAELCLQPPAHGSVKQDAPRQIRPGITFEDCLLRDFYSVAIPSFLTAASPASGILWMTSSSTPFPNSFQVSNLLNFHLAPPPFVFRPPRKTTPWPHQLTVPVPTTRVPVHPMSYTTRDASTTPPISAAPPPSPLVTLPPFTPAFDPLHLIPSSSSTDFEFTPTPPAAVSPAPPAPTVPSERAPSEDAGSPGRRSPPLVASPVRIPAVVHAPAPPLHGGMDDVDDFIPGDLPSYEEEDPDADLLWMPEGDMKFAHRVAYAFLNEDAPTANPAPFIRAAIYSAANAAVHYRMFPSSMDTMMLVFDSQMLRDAVVEESPIIHDGGRVTLEKSEEASNSFLSILQCLVAVSATGFPPEHWKERNIPAAFRKLGTVVEINQECLNGNYSSMRVVVKRLQVQHLPDDLRVANPGDVGTTIRIEMLRLRPFFPRPPGPGPHGGPRRVGWLRLLLMDRLLLGRLVEVACQLLLPNPALLPPAPHLAPCSAAARLALSAAAKLARILPPSPSAIPAQCYTSPPPPPRQRRGRTLLADPPKRASARLAAKEPALFVDATSREVQRKALRDGLMGCSKELQRQVTSRKSLKKKKPLGPLDLGRRRAVAVAAATEVSP</sequence>
<reference evidence="2" key="2">
    <citation type="submission" date="2015-07" db="EMBL/GenBank/DDBJ databases">
        <authorList>
            <person name="Noorani M."/>
        </authorList>
    </citation>
    <scope>NUCLEOTIDE SEQUENCE</scope>
    <source>
        <strain evidence="2">Yugu1</strain>
    </source>
</reference>
<dbReference type="AlphaFoldDB" id="A0A368S3M6"/>
<feature type="compositionally biased region" description="Polar residues" evidence="1">
    <location>
        <begin position="16"/>
        <end position="31"/>
    </location>
</feature>
<accession>A0A368S3M6</accession>
<gene>
    <name evidence="2" type="ORF">SETIT_8G033200v2</name>
</gene>
<dbReference type="PANTHER" id="PTHR34303">
    <property type="entry name" value="OS01G0890400 PROTEIN-RELATED"/>
    <property type="match status" value="1"/>
</dbReference>
<evidence type="ECO:0000313" key="2">
    <source>
        <dbReference type="EMBL" id="RCV37067.1"/>
    </source>
</evidence>
<dbReference type="EMBL" id="CM003535">
    <property type="protein sequence ID" value="RCV37067.1"/>
    <property type="molecule type" value="Genomic_DNA"/>
</dbReference>
<dbReference type="PANTHER" id="PTHR34303:SF3">
    <property type="entry name" value="CCHC-TYPE DOMAIN-CONTAINING PROTEIN"/>
    <property type="match status" value="1"/>
</dbReference>
<feature type="region of interest" description="Disordered" evidence="1">
    <location>
        <begin position="1"/>
        <end position="40"/>
    </location>
</feature>
<feature type="compositionally biased region" description="Pro residues" evidence="1">
    <location>
        <begin position="1"/>
        <end position="14"/>
    </location>
</feature>